<dbReference type="InterPro" id="IPR050327">
    <property type="entry name" value="Proton-linked_MCT"/>
</dbReference>
<feature type="transmembrane region" description="Helical" evidence="3">
    <location>
        <begin position="22"/>
        <end position="45"/>
    </location>
</feature>
<feature type="transmembrane region" description="Helical" evidence="3">
    <location>
        <begin position="370"/>
        <end position="390"/>
    </location>
</feature>
<protein>
    <recommendedName>
        <fullName evidence="6">MFS general substrate transporter</fullName>
    </recommendedName>
</protein>
<dbReference type="OrthoDB" id="2213137at2759"/>
<dbReference type="Gene3D" id="1.20.1250.20">
    <property type="entry name" value="MFS general substrate transporter like domains"/>
    <property type="match status" value="2"/>
</dbReference>
<keyword evidence="3" id="KW-1133">Transmembrane helix</keyword>
<evidence type="ECO:0000256" key="3">
    <source>
        <dbReference type="SAM" id="Phobius"/>
    </source>
</evidence>
<keyword evidence="3" id="KW-0472">Membrane</keyword>
<dbReference type="EMBL" id="JAPEVB010000003">
    <property type="protein sequence ID" value="KAJ4390625.1"/>
    <property type="molecule type" value="Genomic_DNA"/>
</dbReference>
<accession>A0A9W8YTB1</accession>
<evidence type="ECO:0000256" key="1">
    <source>
        <dbReference type="ARBA" id="ARBA00004141"/>
    </source>
</evidence>
<reference evidence="4" key="1">
    <citation type="submission" date="2022-10" db="EMBL/GenBank/DDBJ databases">
        <title>Tapping the CABI collections for fungal endophytes: first genome assemblies for Collariella, Neodidymelliopsis, Ascochyta clinopodiicola, Didymella pomorum, Didymosphaeria variabile, Neocosmospora piperis and Neocucurbitaria cava.</title>
        <authorList>
            <person name="Hill R."/>
        </authorList>
    </citation>
    <scope>NUCLEOTIDE SEQUENCE</scope>
    <source>
        <strain evidence="4">IMI 355082</strain>
    </source>
</reference>
<dbReference type="AlphaFoldDB" id="A0A9W8YTB1"/>
<dbReference type="SUPFAM" id="SSF103473">
    <property type="entry name" value="MFS general substrate transporter"/>
    <property type="match status" value="1"/>
</dbReference>
<dbReference type="InterPro" id="IPR036259">
    <property type="entry name" value="MFS_trans_sf"/>
</dbReference>
<dbReference type="Pfam" id="PF07690">
    <property type="entry name" value="MFS_1"/>
    <property type="match status" value="1"/>
</dbReference>
<dbReference type="InterPro" id="IPR011701">
    <property type="entry name" value="MFS"/>
</dbReference>
<feature type="transmembrane region" description="Helical" evidence="3">
    <location>
        <begin position="113"/>
        <end position="138"/>
    </location>
</feature>
<sequence length="399" mass="43136">MSYGVFQEYFSETWTLEGNQQLTGVIGTTFNGVVYLSMPFLFLAFTKRWARWRRTAALCGAVLMCISFVLSSFSTSVWQLVATQGVLAPLGCALVYSPTTLSLGEWFNNRHRAVAYGVVLSCKNIVGSACPFILRALIDRYDFRIALRIWTVIVAVTSIPAIFMVSTHPSSVGVDSPRARPIPWCFLRHKTIYIYSIAIALQSSGYGITQTYLNTYAHEVTLLSQASATLLLTIFNLPGIIASSFFGYLSDNKRLPLTASTITSIPALGSGLAAFLFWGLSSQGSMALLVLFSITFGFFAGGYSGTWGSVLNELEREAAESNEAVDMGMIYGLLNGARGIGYVSGGLAGVPLLKAGSGLAIGKFGYGTTYGPLIVFTGLSSVAGGWAVLWRWRKLVSFV</sequence>
<evidence type="ECO:0000313" key="4">
    <source>
        <dbReference type="EMBL" id="KAJ4390625.1"/>
    </source>
</evidence>
<dbReference type="GO" id="GO:0016020">
    <property type="term" value="C:membrane"/>
    <property type="evidence" value="ECO:0007669"/>
    <property type="project" value="UniProtKB-SubCell"/>
</dbReference>
<feature type="transmembrane region" description="Helical" evidence="3">
    <location>
        <begin position="57"/>
        <end position="81"/>
    </location>
</feature>
<evidence type="ECO:0000256" key="2">
    <source>
        <dbReference type="ARBA" id="ARBA00006727"/>
    </source>
</evidence>
<feature type="transmembrane region" description="Helical" evidence="3">
    <location>
        <begin position="286"/>
        <end position="307"/>
    </location>
</feature>
<evidence type="ECO:0008006" key="6">
    <source>
        <dbReference type="Google" id="ProtNLM"/>
    </source>
</evidence>
<comment type="caution">
    <text evidence="4">The sequence shown here is derived from an EMBL/GenBank/DDBJ whole genome shotgun (WGS) entry which is preliminary data.</text>
</comment>
<dbReference type="GO" id="GO:0022857">
    <property type="term" value="F:transmembrane transporter activity"/>
    <property type="evidence" value="ECO:0007669"/>
    <property type="project" value="InterPro"/>
</dbReference>
<dbReference type="PANTHER" id="PTHR11360:SF156">
    <property type="entry name" value="MONOCARBOXYLATE TRANSPORTER, PUTATIVE (AFU_ORTHOLOGUE AFUA_4G14260)-RELATED"/>
    <property type="match status" value="1"/>
</dbReference>
<comment type="subcellular location">
    <subcellularLocation>
        <location evidence="1">Membrane</location>
        <topology evidence="1">Multi-pass membrane protein</topology>
    </subcellularLocation>
</comment>
<feature type="transmembrane region" description="Helical" evidence="3">
    <location>
        <begin position="228"/>
        <end position="249"/>
    </location>
</feature>
<evidence type="ECO:0000313" key="5">
    <source>
        <dbReference type="Proteomes" id="UP001140453"/>
    </source>
</evidence>
<name>A0A9W8YTB1_9PEZI</name>
<feature type="transmembrane region" description="Helical" evidence="3">
    <location>
        <begin position="145"/>
        <end position="165"/>
    </location>
</feature>
<dbReference type="PANTHER" id="PTHR11360">
    <property type="entry name" value="MONOCARBOXYLATE TRANSPORTER"/>
    <property type="match status" value="1"/>
</dbReference>
<gene>
    <name evidence="4" type="ORF">N0V93_004222</name>
</gene>
<proteinExistence type="inferred from homology"/>
<dbReference type="Proteomes" id="UP001140453">
    <property type="component" value="Unassembled WGS sequence"/>
</dbReference>
<feature type="transmembrane region" description="Helical" evidence="3">
    <location>
        <begin position="261"/>
        <end position="280"/>
    </location>
</feature>
<keyword evidence="3" id="KW-0812">Transmembrane</keyword>
<comment type="similarity">
    <text evidence="2">Belongs to the major facilitator superfamily. Monocarboxylate porter (TC 2.A.1.13) family.</text>
</comment>
<feature type="transmembrane region" description="Helical" evidence="3">
    <location>
        <begin position="328"/>
        <end position="350"/>
    </location>
</feature>
<keyword evidence="5" id="KW-1185">Reference proteome</keyword>
<organism evidence="4 5">
    <name type="scientific">Gnomoniopsis smithogilvyi</name>
    <dbReference type="NCBI Taxonomy" id="1191159"/>
    <lineage>
        <taxon>Eukaryota</taxon>
        <taxon>Fungi</taxon>
        <taxon>Dikarya</taxon>
        <taxon>Ascomycota</taxon>
        <taxon>Pezizomycotina</taxon>
        <taxon>Sordariomycetes</taxon>
        <taxon>Sordariomycetidae</taxon>
        <taxon>Diaporthales</taxon>
        <taxon>Gnomoniaceae</taxon>
        <taxon>Gnomoniopsis</taxon>
    </lineage>
</organism>